<feature type="transmembrane region" description="Helical" evidence="1">
    <location>
        <begin position="52"/>
        <end position="77"/>
    </location>
</feature>
<sequence length="119" mass="12255">MAAFLVGAFIGGQITHNNLLAMIAGMIGGIMFGRYVPLLTFIGVSWGSYQLFHIPVVSIVAASLTAVLARIVFGGACSDSSWGSSRRSGGCPNCGSPTMHEGYVADGIVHPGVCPARPS</sequence>
<dbReference type="RefSeq" id="WP_311560478.1">
    <property type="nucleotide sequence ID" value="NZ_JAVREJ010000056.1"/>
</dbReference>
<evidence type="ECO:0000313" key="2">
    <source>
        <dbReference type="EMBL" id="MDT0353968.1"/>
    </source>
</evidence>
<keyword evidence="3" id="KW-1185">Reference proteome</keyword>
<dbReference type="EMBL" id="JAVREJ010000056">
    <property type="protein sequence ID" value="MDT0353968.1"/>
    <property type="molecule type" value="Genomic_DNA"/>
</dbReference>
<keyword evidence="1" id="KW-0812">Transmembrane</keyword>
<evidence type="ECO:0000313" key="3">
    <source>
        <dbReference type="Proteomes" id="UP001183202"/>
    </source>
</evidence>
<reference evidence="3" key="1">
    <citation type="submission" date="2023-07" db="EMBL/GenBank/DDBJ databases">
        <title>30 novel species of actinomycetes from the DSMZ collection.</title>
        <authorList>
            <person name="Nouioui I."/>
        </authorList>
    </citation>
    <scope>NUCLEOTIDE SEQUENCE [LARGE SCALE GENOMIC DNA]</scope>
    <source>
        <strain evidence="3">DSM 45834</strain>
    </source>
</reference>
<accession>A0ABU2NKK3</accession>
<name>A0ABU2NKK3_9PSEU</name>
<proteinExistence type="predicted"/>
<gene>
    <name evidence="2" type="ORF">RM445_31265</name>
</gene>
<keyword evidence="1" id="KW-0472">Membrane</keyword>
<comment type="caution">
    <text evidence="2">The sequence shown here is derived from an EMBL/GenBank/DDBJ whole genome shotgun (WGS) entry which is preliminary data.</text>
</comment>
<dbReference type="Proteomes" id="UP001183202">
    <property type="component" value="Unassembled WGS sequence"/>
</dbReference>
<feature type="transmembrane region" description="Helical" evidence="1">
    <location>
        <begin position="19"/>
        <end position="46"/>
    </location>
</feature>
<evidence type="ECO:0000256" key="1">
    <source>
        <dbReference type="SAM" id="Phobius"/>
    </source>
</evidence>
<protein>
    <submittedName>
        <fullName evidence="2">Uncharacterized protein</fullName>
    </submittedName>
</protein>
<keyword evidence="1" id="KW-1133">Transmembrane helix</keyword>
<organism evidence="2 3">
    <name type="scientific">Pseudonocardia charpentierae</name>
    <dbReference type="NCBI Taxonomy" id="3075545"/>
    <lineage>
        <taxon>Bacteria</taxon>
        <taxon>Bacillati</taxon>
        <taxon>Actinomycetota</taxon>
        <taxon>Actinomycetes</taxon>
        <taxon>Pseudonocardiales</taxon>
        <taxon>Pseudonocardiaceae</taxon>
        <taxon>Pseudonocardia</taxon>
    </lineage>
</organism>